<evidence type="ECO:0000313" key="2">
    <source>
        <dbReference type="Proteomes" id="UP000320461"/>
    </source>
</evidence>
<evidence type="ECO:0000313" key="1">
    <source>
        <dbReference type="EMBL" id="GEA83533.1"/>
    </source>
</evidence>
<protein>
    <recommendedName>
        <fullName evidence="3">Methyltransferase domain-containing protein</fullName>
    </recommendedName>
</protein>
<dbReference type="SUPFAM" id="SSF53335">
    <property type="entry name" value="S-adenosyl-L-methionine-dependent methyltransferases"/>
    <property type="match status" value="1"/>
</dbReference>
<organism evidence="1 2">
    <name type="scientific">Cellulomonas gelida</name>
    <dbReference type="NCBI Taxonomy" id="1712"/>
    <lineage>
        <taxon>Bacteria</taxon>
        <taxon>Bacillati</taxon>
        <taxon>Actinomycetota</taxon>
        <taxon>Actinomycetes</taxon>
        <taxon>Micrococcales</taxon>
        <taxon>Cellulomonadaceae</taxon>
        <taxon>Cellulomonas</taxon>
    </lineage>
</organism>
<dbReference type="EMBL" id="BJLQ01000005">
    <property type="protein sequence ID" value="GEA83533.1"/>
    <property type="molecule type" value="Genomic_DNA"/>
</dbReference>
<dbReference type="Proteomes" id="UP000320461">
    <property type="component" value="Unassembled WGS sequence"/>
</dbReference>
<gene>
    <name evidence="1" type="ORF">CGE01nite_07840</name>
</gene>
<keyword evidence="2" id="KW-1185">Reference proteome</keyword>
<dbReference type="Gene3D" id="3.40.50.150">
    <property type="entry name" value="Vaccinia Virus protein VP39"/>
    <property type="match status" value="1"/>
</dbReference>
<comment type="caution">
    <text evidence="1">The sequence shown here is derived from an EMBL/GenBank/DDBJ whole genome shotgun (WGS) entry which is preliminary data.</text>
</comment>
<reference evidence="1 2" key="1">
    <citation type="submission" date="2019-06" db="EMBL/GenBank/DDBJ databases">
        <title>Whole genome shotgun sequence of Cellulomonas gelida NBRC 3748.</title>
        <authorList>
            <person name="Hosoyama A."/>
            <person name="Uohara A."/>
            <person name="Ohji S."/>
            <person name="Ichikawa N."/>
        </authorList>
    </citation>
    <scope>NUCLEOTIDE SEQUENCE [LARGE SCALE GENOMIC DNA]</scope>
    <source>
        <strain evidence="1 2">NBRC 3748</strain>
    </source>
</reference>
<sequence>MVAGVGLVVAVGLLGAVAGWGRLVDAVLVALAGAGVVLLLDLRRRAGESGVLFRRAAERDRELARQVGGVVRTVAAMKGSAGLEARLLDALKPLATTLGEFDERIAAPVQRALGPDGQMEQMERRVFGSFEAERLRAADRHREVLTAVTDTGQDVRELKKSVTAGHKRVVTDLTAVSRDETRQVEALLQIIPGLEERRALLPPTGRWAMDARSVAHLLDLVRAQRPGLVVELGSGTSSVWLGYELTRIGGRLTSVDHDEVFAGLTREALTRHGLTEVAEVRVAPLTDLDDSVWYDRDALADLDAIDVLIVDGPPGSLGERVRSAAMPFFAERLAPGALVLLDDSDRPDEAAIAQEWAEEFGLERIETGVSRLAVLRRPAR</sequence>
<dbReference type="InterPro" id="IPR029063">
    <property type="entry name" value="SAM-dependent_MTases_sf"/>
</dbReference>
<accession>A0A4Y3KI11</accession>
<dbReference type="Pfam" id="PF13578">
    <property type="entry name" value="Methyltransf_24"/>
    <property type="match status" value="1"/>
</dbReference>
<name>A0A4Y3KI11_9CELL</name>
<evidence type="ECO:0008006" key="3">
    <source>
        <dbReference type="Google" id="ProtNLM"/>
    </source>
</evidence>
<proteinExistence type="predicted"/>
<dbReference type="AlphaFoldDB" id="A0A4Y3KI11"/>